<accession>A0A165N0H9</accession>
<evidence type="ECO:0000313" key="1">
    <source>
        <dbReference type="EMBL" id="KZT19018.1"/>
    </source>
</evidence>
<organism evidence="1 2">
    <name type="scientific">Neolentinus lepideus HHB14362 ss-1</name>
    <dbReference type="NCBI Taxonomy" id="1314782"/>
    <lineage>
        <taxon>Eukaryota</taxon>
        <taxon>Fungi</taxon>
        <taxon>Dikarya</taxon>
        <taxon>Basidiomycota</taxon>
        <taxon>Agaricomycotina</taxon>
        <taxon>Agaricomycetes</taxon>
        <taxon>Gloeophyllales</taxon>
        <taxon>Gloeophyllaceae</taxon>
        <taxon>Neolentinus</taxon>
    </lineage>
</organism>
<proteinExistence type="predicted"/>
<gene>
    <name evidence="1" type="ORF">NEOLEDRAFT_78230</name>
</gene>
<dbReference type="InParanoid" id="A0A165N0H9"/>
<evidence type="ECO:0000313" key="2">
    <source>
        <dbReference type="Proteomes" id="UP000076761"/>
    </source>
</evidence>
<sequence>MSSSWVVLVRLHRVHGHVVTRRVGHCSSILVFYSRSCSLWTLKYSKTAQSSGYATTQNRSVRQFCSIANKEGTCASLSWKQFSRSLHLSQVGIQDLVSC</sequence>
<dbReference type="AlphaFoldDB" id="A0A165N0H9"/>
<protein>
    <submittedName>
        <fullName evidence="1">Uncharacterized protein</fullName>
    </submittedName>
</protein>
<dbReference type="Proteomes" id="UP000076761">
    <property type="component" value="Unassembled WGS sequence"/>
</dbReference>
<reference evidence="1 2" key="1">
    <citation type="journal article" date="2016" name="Mol. Biol. Evol.">
        <title>Comparative Genomics of Early-Diverging Mushroom-Forming Fungi Provides Insights into the Origins of Lignocellulose Decay Capabilities.</title>
        <authorList>
            <person name="Nagy L.G."/>
            <person name="Riley R."/>
            <person name="Tritt A."/>
            <person name="Adam C."/>
            <person name="Daum C."/>
            <person name="Floudas D."/>
            <person name="Sun H."/>
            <person name="Yadav J.S."/>
            <person name="Pangilinan J."/>
            <person name="Larsson K.H."/>
            <person name="Matsuura K."/>
            <person name="Barry K."/>
            <person name="Labutti K."/>
            <person name="Kuo R."/>
            <person name="Ohm R.A."/>
            <person name="Bhattacharya S.S."/>
            <person name="Shirouzu T."/>
            <person name="Yoshinaga Y."/>
            <person name="Martin F.M."/>
            <person name="Grigoriev I.V."/>
            <person name="Hibbett D.S."/>
        </authorList>
    </citation>
    <scope>NUCLEOTIDE SEQUENCE [LARGE SCALE GENOMIC DNA]</scope>
    <source>
        <strain evidence="1 2">HHB14362 ss-1</strain>
    </source>
</reference>
<dbReference type="EMBL" id="KV425652">
    <property type="protein sequence ID" value="KZT19018.1"/>
    <property type="molecule type" value="Genomic_DNA"/>
</dbReference>
<name>A0A165N0H9_9AGAM</name>
<keyword evidence="2" id="KW-1185">Reference proteome</keyword>